<dbReference type="PANTHER" id="PTHR30126:SF39">
    <property type="entry name" value="HTH-TYPE TRANSCRIPTIONAL REGULATOR CYSL"/>
    <property type="match status" value="1"/>
</dbReference>
<evidence type="ECO:0000313" key="6">
    <source>
        <dbReference type="EMBL" id="MFC3884840.1"/>
    </source>
</evidence>
<accession>A0ABV8B4P1</accession>
<evidence type="ECO:0000313" key="7">
    <source>
        <dbReference type="Proteomes" id="UP001595752"/>
    </source>
</evidence>
<dbReference type="InterPro" id="IPR000847">
    <property type="entry name" value="LysR_HTH_N"/>
</dbReference>
<evidence type="ECO:0000259" key="5">
    <source>
        <dbReference type="PROSITE" id="PS50931"/>
    </source>
</evidence>
<name>A0ABV8B4P1_9BACI</name>
<protein>
    <submittedName>
        <fullName evidence="6">LysR family transcriptional regulator</fullName>
    </submittedName>
</protein>
<keyword evidence="2" id="KW-0805">Transcription regulation</keyword>
<dbReference type="RefSeq" id="WP_377916690.1">
    <property type="nucleotide sequence ID" value="NZ_JBHRZT010000067.1"/>
</dbReference>
<dbReference type="Pfam" id="PF00126">
    <property type="entry name" value="HTH_1"/>
    <property type="match status" value="1"/>
</dbReference>
<gene>
    <name evidence="6" type="ORF">ACFOU2_15750</name>
</gene>
<dbReference type="PANTHER" id="PTHR30126">
    <property type="entry name" value="HTH-TYPE TRANSCRIPTIONAL REGULATOR"/>
    <property type="match status" value="1"/>
</dbReference>
<dbReference type="Pfam" id="PF03466">
    <property type="entry name" value="LysR_substrate"/>
    <property type="match status" value="1"/>
</dbReference>
<dbReference type="Proteomes" id="UP001595752">
    <property type="component" value="Unassembled WGS sequence"/>
</dbReference>
<keyword evidence="4" id="KW-0804">Transcription</keyword>
<dbReference type="InterPro" id="IPR005119">
    <property type="entry name" value="LysR_subst-bd"/>
</dbReference>
<feature type="domain" description="HTH lysR-type" evidence="5">
    <location>
        <begin position="5"/>
        <end position="62"/>
    </location>
</feature>
<dbReference type="SUPFAM" id="SSF46785">
    <property type="entry name" value="Winged helix' DNA-binding domain"/>
    <property type="match status" value="1"/>
</dbReference>
<evidence type="ECO:0000256" key="4">
    <source>
        <dbReference type="ARBA" id="ARBA00023163"/>
    </source>
</evidence>
<evidence type="ECO:0000256" key="3">
    <source>
        <dbReference type="ARBA" id="ARBA00023125"/>
    </source>
</evidence>
<reference evidence="7" key="1">
    <citation type="journal article" date="2019" name="Int. J. Syst. Evol. Microbiol.">
        <title>The Global Catalogue of Microorganisms (GCM) 10K type strain sequencing project: providing services to taxonomists for standard genome sequencing and annotation.</title>
        <authorList>
            <consortium name="The Broad Institute Genomics Platform"/>
            <consortium name="The Broad Institute Genome Sequencing Center for Infectious Disease"/>
            <person name="Wu L."/>
            <person name="Ma J."/>
        </authorList>
    </citation>
    <scope>NUCLEOTIDE SEQUENCE [LARGE SCALE GENOMIC DNA]</scope>
    <source>
        <strain evidence="7">CCUG 61889</strain>
    </source>
</reference>
<dbReference type="EMBL" id="JBHRZT010000067">
    <property type="protein sequence ID" value="MFC3884840.1"/>
    <property type="molecule type" value="Genomic_DNA"/>
</dbReference>
<dbReference type="Gene3D" id="3.40.190.10">
    <property type="entry name" value="Periplasmic binding protein-like II"/>
    <property type="match status" value="2"/>
</dbReference>
<comment type="similarity">
    <text evidence="1">Belongs to the LysR transcriptional regulatory family.</text>
</comment>
<evidence type="ECO:0000256" key="2">
    <source>
        <dbReference type="ARBA" id="ARBA00023015"/>
    </source>
</evidence>
<proteinExistence type="inferred from homology"/>
<keyword evidence="3" id="KW-0238">DNA-binding</keyword>
<dbReference type="PROSITE" id="PS50931">
    <property type="entry name" value="HTH_LYSR"/>
    <property type="match status" value="1"/>
</dbReference>
<sequence>MDIPINLHQLQLFCCVVEHGSYSQAAESLIMTQPALSLQIKSLETKLGAKLFVRKGNKIELTEAGKLVDRYASSLLSLDKQLRSSVEELISGEAGHIAIGSNRPIGRYLLPNFTLNFMQRFPTVELTTTYVDTDQVYRYVLDEKVNVGFVTWSKEQATPSKIIKHLILRDYWSLVCAADSPWAAWQGSIQDVLRKAPLIGSLPKTTHGKMINLELRRLGLDSNDYRFNLRLDDIESIKMAVISQLGIAFLPRTTIERELSSGELVQVPLTDEYTPSLDYYLVVKEGIYMTPTLKNFIKFILETNDVK</sequence>
<keyword evidence="7" id="KW-1185">Reference proteome</keyword>
<organism evidence="6 7">
    <name type="scientific">Bacillus songklensis</name>
    <dbReference type="NCBI Taxonomy" id="1069116"/>
    <lineage>
        <taxon>Bacteria</taxon>
        <taxon>Bacillati</taxon>
        <taxon>Bacillota</taxon>
        <taxon>Bacilli</taxon>
        <taxon>Bacillales</taxon>
        <taxon>Bacillaceae</taxon>
        <taxon>Bacillus</taxon>
    </lineage>
</organism>
<dbReference type="InterPro" id="IPR036390">
    <property type="entry name" value="WH_DNA-bd_sf"/>
</dbReference>
<dbReference type="Gene3D" id="1.10.10.10">
    <property type="entry name" value="Winged helix-like DNA-binding domain superfamily/Winged helix DNA-binding domain"/>
    <property type="match status" value="1"/>
</dbReference>
<comment type="caution">
    <text evidence="6">The sequence shown here is derived from an EMBL/GenBank/DDBJ whole genome shotgun (WGS) entry which is preliminary data.</text>
</comment>
<evidence type="ECO:0000256" key="1">
    <source>
        <dbReference type="ARBA" id="ARBA00009437"/>
    </source>
</evidence>
<dbReference type="SUPFAM" id="SSF53850">
    <property type="entry name" value="Periplasmic binding protein-like II"/>
    <property type="match status" value="1"/>
</dbReference>
<dbReference type="PRINTS" id="PR00039">
    <property type="entry name" value="HTHLYSR"/>
</dbReference>
<dbReference type="InterPro" id="IPR036388">
    <property type="entry name" value="WH-like_DNA-bd_sf"/>
</dbReference>